<dbReference type="InterPro" id="IPR018713">
    <property type="entry name" value="MPAB/Lcp_cat_dom"/>
</dbReference>
<dbReference type="RefSeq" id="WP_090390522.1">
    <property type="nucleotide sequence ID" value="NZ_FMZO01000006.1"/>
</dbReference>
<dbReference type="OrthoDB" id="5498485at2"/>
<keyword evidence="3" id="KW-1185">Reference proteome</keyword>
<dbReference type="STRING" id="1285928.SAMN04487894_106204"/>
<evidence type="ECO:0000313" key="3">
    <source>
        <dbReference type="Proteomes" id="UP000198757"/>
    </source>
</evidence>
<dbReference type="Pfam" id="PF09995">
    <property type="entry name" value="MPAB_Lcp_cat"/>
    <property type="match status" value="1"/>
</dbReference>
<evidence type="ECO:0000313" key="2">
    <source>
        <dbReference type="EMBL" id="SDD15430.1"/>
    </source>
</evidence>
<dbReference type="GO" id="GO:0016491">
    <property type="term" value="F:oxidoreductase activity"/>
    <property type="evidence" value="ECO:0007669"/>
    <property type="project" value="InterPro"/>
</dbReference>
<dbReference type="AlphaFoldDB" id="A0A1G6SES9"/>
<gene>
    <name evidence="2" type="ORF">SAMN04487894_106204</name>
</gene>
<dbReference type="EMBL" id="FMZO01000006">
    <property type="protein sequence ID" value="SDD15430.1"/>
    <property type="molecule type" value="Genomic_DNA"/>
</dbReference>
<protein>
    <recommendedName>
        <fullName evidence="1">ER-bound oxygenase mpaB/mpaB'/Rubber oxygenase catalytic domain-containing protein</fullName>
    </recommendedName>
</protein>
<reference evidence="3" key="1">
    <citation type="submission" date="2016-10" db="EMBL/GenBank/DDBJ databases">
        <authorList>
            <person name="Varghese N."/>
            <person name="Submissions S."/>
        </authorList>
    </citation>
    <scope>NUCLEOTIDE SEQUENCE [LARGE SCALE GENOMIC DNA]</scope>
    <source>
        <strain evidence="3">DSM 25811 / CCM 8410 / LMG 26954 / E90</strain>
    </source>
</reference>
<dbReference type="Proteomes" id="UP000198757">
    <property type="component" value="Unassembled WGS sequence"/>
</dbReference>
<proteinExistence type="predicted"/>
<name>A0A1G6SES9_NIADE</name>
<feature type="domain" description="ER-bound oxygenase mpaB/mpaB'/Rubber oxygenase catalytic" evidence="1">
    <location>
        <begin position="43"/>
        <end position="152"/>
    </location>
</feature>
<accession>A0A1G6SES9</accession>
<evidence type="ECO:0000259" key="1">
    <source>
        <dbReference type="Pfam" id="PF09995"/>
    </source>
</evidence>
<sequence>MQFFVEPQSIVRRIWGKSDTVLFIFAGAAAEFALNKAVDWLYFTGKLPADPVGRLFSTVQYAKTIVFSSLNQAEEAIGRMRNIHQAVEQSRGYPIPDWAYRDVLFMLIYYSIASYELLEKKLTPEEKEAVYNVFFRVGTTMGLQALPPTYAGWLPLRNQHLIHNLQKSAYTTDLFMQYKKQLGALRFKILVESQKLLVPGRVKELLHFTGFSFLTPIIPLYKASRLIKMDGVLKNLLLPPRYRDQVRRLDEPQGSY</sequence>
<organism evidence="2 3">
    <name type="scientific">Niabella drilacis (strain DSM 25811 / CCM 8410 / CCUG 62505 / LMG 26954 / E90)</name>
    <dbReference type="NCBI Taxonomy" id="1285928"/>
    <lineage>
        <taxon>Bacteria</taxon>
        <taxon>Pseudomonadati</taxon>
        <taxon>Bacteroidota</taxon>
        <taxon>Chitinophagia</taxon>
        <taxon>Chitinophagales</taxon>
        <taxon>Chitinophagaceae</taxon>
        <taxon>Niabella</taxon>
    </lineage>
</organism>